<keyword evidence="5" id="KW-1185">Reference proteome</keyword>
<evidence type="ECO:0000259" key="3">
    <source>
        <dbReference type="Pfam" id="PF19295"/>
    </source>
</evidence>
<feature type="domain" description="SUF system FeS cluster assembly SufBD core" evidence="2">
    <location>
        <begin position="176"/>
        <end position="407"/>
    </location>
</feature>
<evidence type="ECO:0000259" key="2">
    <source>
        <dbReference type="Pfam" id="PF01458"/>
    </source>
</evidence>
<comment type="caution">
    <text evidence="4">The sequence shown here is derived from an EMBL/GenBank/DDBJ whole genome shotgun (WGS) entry which is preliminary data.</text>
</comment>
<dbReference type="Pfam" id="PF19295">
    <property type="entry name" value="SufBD_N"/>
    <property type="match status" value="1"/>
</dbReference>
<dbReference type="InterPro" id="IPR000825">
    <property type="entry name" value="SUF_FeS_clus_asmbl_SufBD_core"/>
</dbReference>
<dbReference type="InterPro" id="IPR037284">
    <property type="entry name" value="SUF_FeS_clus_asmbl_SufBD_sf"/>
</dbReference>
<feature type="domain" description="SUF system FeS cluster assembly SufBD N-terminal" evidence="3">
    <location>
        <begin position="105"/>
        <end position="170"/>
    </location>
</feature>
<evidence type="ECO:0000313" key="5">
    <source>
        <dbReference type="Proteomes" id="UP001330749"/>
    </source>
</evidence>
<dbReference type="Pfam" id="PF01458">
    <property type="entry name" value="SUFBD_core"/>
    <property type="match status" value="1"/>
</dbReference>
<reference evidence="4 5" key="1">
    <citation type="submission" date="2023-03" db="EMBL/GenBank/DDBJ databases">
        <title>Bacillus Genome Sequencing.</title>
        <authorList>
            <person name="Dunlap C."/>
        </authorList>
    </citation>
    <scope>NUCLEOTIDE SEQUENCE [LARGE SCALE GENOMIC DNA]</scope>
    <source>
        <strain evidence="4 5">B-14544</strain>
    </source>
</reference>
<dbReference type="EMBL" id="JARMQG010000216">
    <property type="protein sequence ID" value="MED3563771.1"/>
    <property type="molecule type" value="Genomic_DNA"/>
</dbReference>
<dbReference type="InterPro" id="IPR055346">
    <property type="entry name" value="Fe-S_cluster_assembly_SufBD"/>
</dbReference>
<name>A0ABU6NE72_9BACI</name>
<proteinExistence type="inferred from homology"/>
<evidence type="ECO:0000313" key="4">
    <source>
        <dbReference type="EMBL" id="MED3563771.1"/>
    </source>
</evidence>
<dbReference type="PANTHER" id="PTHR30508:SF1">
    <property type="entry name" value="UPF0051 PROTEIN ABCI8, CHLOROPLASTIC-RELATED"/>
    <property type="match status" value="1"/>
</dbReference>
<comment type="similarity">
    <text evidence="1">Belongs to the iron-sulfur cluster assembly SufBD family.</text>
</comment>
<sequence>MTTETKLPFDQDFVRSFSKQAGEPAWMEEHRLKALADVNILPMPRPDKTKIDKWNFTQFTSHTVKSEPFSSLEELPEEVKSLVAENKNLYIQRNQTPAFLTLSEELKNKGVIFTDLITAAKEHGNLLKKYYMTQAVNADEHRLTALHAALVNGGVFLYIPKNVEITEPIQAVYLHDNAEANLFNHVIVVAEDNSSVTYVENYISTMESANGIFNLITEVIANTNAQVKYGAVDYLAKGITTYVNRRGVAGRDARIEWSLGLMNEGNTISENTTNLIGDGSFGDTKTVVVGRGDQTQNFTTSVVHFGQHTQGNILNHGVVKDSATTVFNGIGKIEHGASKSDAEQTSRVLMLSEKARGDANPILLIDEDDVMAGHAASVGRVDKVQLYYLMSRGIPKSEAERLIIHGFLAPVVSQIPIEGVQKQLVEVIERKVR</sequence>
<evidence type="ECO:0000256" key="1">
    <source>
        <dbReference type="ARBA" id="ARBA00043967"/>
    </source>
</evidence>
<dbReference type="InterPro" id="IPR011542">
    <property type="entry name" value="SUF_FeS_clus_asmbl_SufD"/>
</dbReference>
<dbReference type="PANTHER" id="PTHR30508">
    <property type="entry name" value="FES CLUSTER ASSEMBLY PROTEIN SUF"/>
    <property type="match status" value="1"/>
</dbReference>
<dbReference type="NCBIfam" id="TIGR01981">
    <property type="entry name" value="sufD"/>
    <property type="match status" value="1"/>
</dbReference>
<dbReference type="InterPro" id="IPR045595">
    <property type="entry name" value="SufBD_N"/>
</dbReference>
<gene>
    <name evidence="4" type="primary">sufD</name>
    <name evidence="4" type="ORF">P4447_15205</name>
</gene>
<dbReference type="RefSeq" id="WP_327968841.1">
    <property type="nucleotide sequence ID" value="NZ_JARMQG010000216.1"/>
</dbReference>
<protein>
    <submittedName>
        <fullName evidence="4">Fe-S cluster assembly protein SufD</fullName>
    </submittedName>
</protein>
<accession>A0ABU6NE72</accession>
<dbReference type="Proteomes" id="UP001330749">
    <property type="component" value="Unassembled WGS sequence"/>
</dbReference>
<organism evidence="4 5">
    <name type="scientific">Bacillus xiapuensis</name>
    <dbReference type="NCBI Taxonomy" id="2014075"/>
    <lineage>
        <taxon>Bacteria</taxon>
        <taxon>Bacillati</taxon>
        <taxon>Bacillota</taxon>
        <taxon>Bacilli</taxon>
        <taxon>Bacillales</taxon>
        <taxon>Bacillaceae</taxon>
        <taxon>Bacillus</taxon>
    </lineage>
</organism>
<dbReference type="SUPFAM" id="SSF101960">
    <property type="entry name" value="Stabilizer of iron transporter SufD"/>
    <property type="match status" value="1"/>
</dbReference>